<dbReference type="RefSeq" id="WP_309391939.1">
    <property type="nucleotide sequence ID" value="NZ_JADBEO010000022.1"/>
</dbReference>
<comment type="caution">
    <text evidence="4">The sequence shown here is derived from an EMBL/GenBank/DDBJ whole genome shotgun (WGS) entry which is preliminary data.</text>
</comment>
<dbReference type="PROSITE" id="PS51462">
    <property type="entry name" value="NUDIX"/>
    <property type="match status" value="1"/>
</dbReference>
<dbReference type="InterPro" id="IPR000086">
    <property type="entry name" value="NUDIX_hydrolase_dom"/>
</dbReference>
<sequence>MTARSMTSAGILLYRKGPAGLELLLAHPGGPFWRRKDRGAWSIPKGEVRLDETEETTARREFLEELGHAFEGELVDLGSATQRAGKIVRCFAASGDFDVDLMRSNLFEIEWPPRSGRIARFPEIDRVAWFGTVEARSKLNPAQGVFVDRLEARLARGAA</sequence>
<comment type="cofactor">
    <cofactor evidence="1">
        <name>Mg(2+)</name>
        <dbReference type="ChEBI" id="CHEBI:18420"/>
    </cofactor>
</comment>
<accession>A0ABU1DGN8</accession>
<evidence type="ECO:0000313" key="5">
    <source>
        <dbReference type="Proteomes" id="UP001181622"/>
    </source>
</evidence>
<evidence type="ECO:0000259" key="3">
    <source>
        <dbReference type="PROSITE" id="PS51462"/>
    </source>
</evidence>
<dbReference type="InterPro" id="IPR051325">
    <property type="entry name" value="Nudix_hydrolase_domain"/>
</dbReference>
<name>A0ABU1DGN8_9HYPH</name>
<dbReference type="PANTHER" id="PTHR21340">
    <property type="entry name" value="DIADENOSINE 5,5-P1,P4-TETRAPHOSPHATE PYROPHOSPHOHYDROLASE MUTT"/>
    <property type="match status" value="1"/>
</dbReference>
<gene>
    <name evidence="4" type="ORF">IHQ68_11555</name>
</gene>
<feature type="domain" description="Nudix hydrolase" evidence="3">
    <location>
        <begin position="4"/>
        <end position="152"/>
    </location>
</feature>
<dbReference type="CDD" id="cd04662">
    <property type="entry name" value="NUDIX_Hydrolase"/>
    <property type="match status" value="1"/>
</dbReference>
<dbReference type="SUPFAM" id="SSF55811">
    <property type="entry name" value="Nudix"/>
    <property type="match status" value="1"/>
</dbReference>
<dbReference type="PROSITE" id="PS00893">
    <property type="entry name" value="NUDIX_BOX"/>
    <property type="match status" value="1"/>
</dbReference>
<dbReference type="PANTHER" id="PTHR21340:SF7">
    <property type="entry name" value="NUDIX HYDROLASE DOMAIN-CONTAINING PROTEIN"/>
    <property type="match status" value="1"/>
</dbReference>
<evidence type="ECO:0000313" key="4">
    <source>
        <dbReference type="EMBL" id="MDR4307254.1"/>
    </source>
</evidence>
<proteinExistence type="predicted"/>
<dbReference type="EMBL" id="JADBEO010000022">
    <property type="protein sequence ID" value="MDR4307254.1"/>
    <property type="molecule type" value="Genomic_DNA"/>
</dbReference>
<reference evidence="4" key="1">
    <citation type="submission" date="2020-10" db="EMBL/GenBank/DDBJ databases">
        <authorList>
            <person name="Abbas A."/>
            <person name="Razzaq R."/>
            <person name="Waqas M."/>
            <person name="Abbas N."/>
            <person name="Nielsen T.K."/>
            <person name="Hansen L.H."/>
            <person name="Hussain S."/>
            <person name="Shahid M."/>
        </authorList>
    </citation>
    <scope>NUCLEOTIDE SEQUENCE</scope>
    <source>
        <strain evidence="4">S14</strain>
    </source>
</reference>
<evidence type="ECO:0000256" key="2">
    <source>
        <dbReference type="ARBA" id="ARBA00022801"/>
    </source>
</evidence>
<evidence type="ECO:0000256" key="1">
    <source>
        <dbReference type="ARBA" id="ARBA00001946"/>
    </source>
</evidence>
<keyword evidence="2" id="KW-0378">Hydrolase</keyword>
<keyword evidence="5" id="KW-1185">Reference proteome</keyword>
<dbReference type="Proteomes" id="UP001181622">
    <property type="component" value="Unassembled WGS sequence"/>
</dbReference>
<protein>
    <submittedName>
        <fullName evidence="4">NUDIX domain-containing protein</fullName>
    </submittedName>
</protein>
<organism evidence="4 5">
    <name type="scientific">Chelatococcus sambhunathii</name>
    <dbReference type="NCBI Taxonomy" id="363953"/>
    <lineage>
        <taxon>Bacteria</taxon>
        <taxon>Pseudomonadati</taxon>
        <taxon>Pseudomonadota</taxon>
        <taxon>Alphaproteobacteria</taxon>
        <taxon>Hyphomicrobiales</taxon>
        <taxon>Chelatococcaceae</taxon>
        <taxon>Chelatococcus</taxon>
    </lineage>
</organism>
<dbReference type="InterPro" id="IPR020084">
    <property type="entry name" value="NUDIX_hydrolase_CS"/>
</dbReference>
<dbReference type="Gene3D" id="3.90.79.10">
    <property type="entry name" value="Nucleoside Triphosphate Pyrophosphohydrolase"/>
    <property type="match status" value="1"/>
</dbReference>
<dbReference type="InterPro" id="IPR015797">
    <property type="entry name" value="NUDIX_hydrolase-like_dom_sf"/>
</dbReference>
<dbReference type="Pfam" id="PF00293">
    <property type="entry name" value="NUDIX"/>
    <property type="match status" value="1"/>
</dbReference>